<organism evidence="1 2">
    <name type="scientific">Flavobacterium enshiense DK69</name>
    <dbReference type="NCBI Taxonomy" id="1107311"/>
    <lineage>
        <taxon>Bacteria</taxon>
        <taxon>Pseudomonadati</taxon>
        <taxon>Bacteroidota</taxon>
        <taxon>Flavobacteriia</taxon>
        <taxon>Flavobacteriales</taxon>
        <taxon>Flavobacteriaceae</taxon>
        <taxon>Flavobacterium</taxon>
    </lineage>
</organism>
<dbReference type="STRING" id="1107311.Q767_03065"/>
<evidence type="ECO:0000313" key="2">
    <source>
        <dbReference type="Proteomes" id="UP000030149"/>
    </source>
</evidence>
<reference evidence="2" key="1">
    <citation type="submission" date="2013-09" db="EMBL/GenBank/DDBJ databases">
        <authorList>
            <person name="Zeng Z."/>
            <person name="Chen C."/>
        </authorList>
    </citation>
    <scope>NUCLEOTIDE SEQUENCE [LARGE SCALE GENOMIC DNA]</scope>
    <source>
        <strain evidence="2">DK69</strain>
    </source>
</reference>
<protein>
    <submittedName>
        <fullName evidence="1">Uncharacterized protein</fullName>
    </submittedName>
</protein>
<sequence length="296" mass="33198">MVCIFLSASCSAAESSPEIVLIGSTPGDALIKSLLTIPSDTKVDFIRWDLKLNNESANPNSFVLNIAFGEGQPNTSWFKKGEEKRIFEGTFTVSKNENVKMGSTVYHLKSSSWPNRISMVKISENLFHLLTPQNHLMLGNGGWSYSLNRKDTVDSGEILIASVMSEDKSLQLTFDGRTPCRDIAAEHPEMNANKSCFKLKWRLILNRDTVNHLPTTYIIRKIVNNEPRDVSGKWTIIKGTPSNPNTIIYKIDPDKPAESLSFLVGDDNVLFFLNKKNEPHIGNEDFSFTLNKKISK</sequence>
<dbReference type="EMBL" id="JRLZ01000003">
    <property type="protein sequence ID" value="KGO96703.1"/>
    <property type="molecule type" value="Genomic_DNA"/>
</dbReference>
<accession>A0A0A2MZ70</accession>
<reference evidence="1 2" key="2">
    <citation type="journal article" date="2015" name="Stand. Genomic Sci.">
        <title>High quality draft genomic sequence of Flavobacterium enshiense DK69(T) and comparison among Flavobacterium genomes.</title>
        <authorList>
            <person name="Zeng Z."/>
            <person name="Chen C."/>
            <person name="Du H."/>
            <person name="Wang G."/>
            <person name="Li M."/>
        </authorList>
    </citation>
    <scope>NUCLEOTIDE SEQUENCE [LARGE SCALE GENOMIC DNA]</scope>
    <source>
        <strain evidence="1 2">DK69</strain>
    </source>
</reference>
<dbReference type="AlphaFoldDB" id="A0A0A2MZ70"/>
<dbReference type="PATRIC" id="fig|1107311.5.peg.1777"/>
<keyword evidence="2" id="KW-1185">Reference proteome</keyword>
<gene>
    <name evidence="1" type="ORF">Q767_03065</name>
</gene>
<dbReference type="eggNOG" id="ENOG5032SRR">
    <property type="taxonomic scope" value="Bacteria"/>
</dbReference>
<dbReference type="Proteomes" id="UP000030149">
    <property type="component" value="Unassembled WGS sequence"/>
</dbReference>
<dbReference type="Gene3D" id="2.40.128.640">
    <property type="match status" value="1"/>
</dbReference>
<evidence type="ECO:0000313" key="1">
    <source>
        <dbReference type="EMBL" id="KGO96703.1"/>
    </source>
</evidence>
<comment type="caution">
    <text evidence="1">The sequence shown here is derived from an EMBL/GenBank/DDBJ whole genome shotgun (WGS) entry which is preliminary data.</text>
</comment>
<proteinExistence type="predicted"/>
<name>A0A0A2MZ70_9FLAO</name>